<comment type="caution">
    <text evidence="1">The sequence shown here is derived from an EMBL/GenBank/DDBJ whole genome shotgun (WGS) entry which is preliminary data.</text>
</comment>
<dbReference type="VEuPathDB" id="FungiDB:P174DRAFT_227450"/>
<organism evidence="1 2">
    <name type="scientific">Aspergillus novofumigatus (strain IBT 16806)</name>
    <dbReference type="NCBI Taxonomy" id="1392255"/>
    <lineage>
        <taxon>Eukaryota</taxon>
        <taxon>Fungi</taxon>
        <taxon>Dikarya</taxon>
        <taxon>Ascomycota</taxon>
        <taxon>Pezizomycotina</taxon>
        <taxon>Eurotiomycetes</taxon>
        <taxon>Eurotiomycetidae</taxon>
        <taxon>Eurotiales</taxon>
        <taxon>Aspergillaceae</taxon>
        <taxon>Aspergillus</taxon>
        <taxon>Aspergillus subgen. Fumigati</taxon>
    </lineage>
</organism>
<dbReference type="AlphaFoldDB" id="A0A2I1C6R4"/>
<name>A0A2I1C6R4_ASPN1</name>
<reference evidence="2" key="1">
    <citation type="journal article" date="2018" name="Proc. Natl. Acad. Sci. U.S.A.">
        <title>Linking secondary metabolites to gene clusters through genome sequencing of six diverse Aspergillus species.</title>
        <authorList>
            <person name="Kaerboelling I."/>
            <person name="Vesth T.C."/>
            <person name="Frisvad J.C."/>
            <person name="Nybo J.L."/>
            <person name="Theobald S."/>
            <person name="Kuo A."/>
            <person name="Bowyer P."/>
            <person name="Matsuda Y."/>
            <person name="Mondo S."/>
            <person name="Lyhne E.K."/>
            <person name="Kogle M.E."/>
            <person name="Clum A."/>
            <person name="Lipzen A."/>
            <person name="Salamov A."/>
            <person name="Ngan C.Y."/>
            <person name="Daum C."/>
            <person name="Chiniquy J."/>
            <person name="Barry K."/>
            <person name="LaButti K."/>
            <person name="Haridas S."/>
            <person name="Simmons B.A."/>
            <person name="Magnuson J.K."/>
            <person name="Mortensen U.H."/>
            <person name="Larsen T.O."/>
            <person name="Grigoriev I.V."/>
            <person name="Baker S.E."/>
            <person name="Andersen M.R."/>
        </authorList>
    </citation>
    <scope>NUCLEOTIDE SEQUENCE [LARGE SCALE GENOMIC DNA]</scope>
    <source>
        <strain evidence="2">IBT 16806</strain>
    </source>
</reference>
<dbReference type="GeneID" id="36528721"/>
<dbReference type="EMBL" id="MSZS01000005">
    <property type="protein sequence ID" value="PKX93271.1"/>
    <property type="molecule type" value="Genomic_DNA"/>
</dbReference>
<gene>
    <name evidence="1" type="ORF">P174DRAFT_227450</name>
</gene>
<sequence>MNVSLLFAFSCAFDFDLRVAPCKGALTIDDPHKTDMWNWCSLRRLFLLLKLLLFSILSGLQYGHRCLSRLLFGHR</sequence>
<protein>
    <submittedName>
        <fullName evidence="1">Uncharacterized protein</fullName>
    </submittedName>
</protein>
<dbReference type="RefSeq" id="XP_024681866.1">
    <property type="nucleotide sequence ID" value="XM_024821395.1"/>
</dbReference>
<evidence type="ECO:0000313" key="1">
    <source>
        <dbReference type="EMBL" id="PKX93271.1"/>
    </source>
</evidence>
<keyword evidence="2" id="KW-1185">Reference proteome</keyword>
<proteinExistence type="predicted"/>
<accession>A0A2I1C6R4</accession>
<dbReference type="Proteomes" id="UP000234474">
    <property type="component" value="Unassembled WGS sequence"/>
</dbReference>
<evidence type="ECO:0000313" key="2">
    <source>
        <dbReference type="Proteomes" id="UP000234474"/>
    </source>
</evidence>